<feature type="binding site" evidence="7">
    <location>
        <begin position="60"/>
        <end position="62"/>
    </location>
    <ligand>
        <name>substrate</name>
    </ligand>
</feature>
<feature type="binding site" evidence="7">
    <location>
        <position position="230"/>
    </location>
    <ligand>
        <name>Zn(2+)</name>
        <dbReference type="ChEBI" id="CHEBI:29105"/>
        <label>2</label>
    </ligand>
</feature>
<evidence type="ECO:0000313" key="10">
    <source>
        <dbReference type="EMBL" id="KRM70286.1"/>
    </source>
</evidence>
<comment type="function">
    <text evidence="1 7">Catalyzes the reversible cyclization of carbamoyl aspartate to dihydroorotate.</text>
</comment>
<dbReference type="EC" id="3.5.2.3" evidence="7"/>
<feature type="domain" description="Amidohydrolase 3" evidence="8">
    <location>
        <begin position="316"/>
        <end position="421"/>
    </location>
</feature>
<keyword evidence="6 7" id="KW-0665">Pyrimidine biosynthesis</keyword>
<gene>
    <name evidence="7" type="primary">pyrC</name>
    <name evidence="10" type="ORF">FC48_GL001814</name>
</gene>
<evidence type="ECO:0000256" key="3">
    <source>
        <dbReference type="ARBA" id="ARBA00022723"/>
    </source>
</evidence>
<dbReference type="AlphaFoldDB" id="A0A0R2ASD9"/>
<comment type="cofactor">
    <cofactor evidence="7">
        <name>Zn(2+)</name>
        <dbReference type="ChEBI" id="CHEBI:29105"/>
    </cofactor>
    <text evidence="7">Binds 2 Zn(2+) ions per subunit.</text>
</comment>
<feature type="binding site" evidence="7">
    <location>
        <position position="177"/>
    </location>
    <ligand>
        <name>Zn(2+)</name>
        <dbReference type="ChEBI" id="CHEBI:29105"/>
        <label>2</label>
    </ligand>
</feature>
<dbReference type="InterPro" id="IPR002195">
    <property type="entry name" value="Dihydroorotase_CS"/>
</dbReference>
<feature type="binding site" evidence="7">
    <location>
        <position position="58"/>
    </location>
    <ligand>
        <name>Zn(2+)</name>
        <dbReference type="ChEBI" id="CHEBI:29105"/>
        <label>1</label>
    </ligand>
</feature>
<evidence type="ECO:0000256" key="1">
    <source>
        <dbReference type="ARBA" id="ARBA00002368"/>
    </source>
</evidence>
<evidence type="ECO:0000256" key="2">
    <source>
        <dbReference type="ARBA" id="ARBA00010286"/>
    </source>
</evidence>
<comment type="catalytic activity">
    <reaction evidence="7">
        <text>(S)-dihydroorotate + H2O = N-carbamoyl-L-aspartate + H(+)</text>
        <dbReference type="Rhea" id="RHEA:24296"/>
        <dbReference type="ChEBI" id="CHEBI:15377"/>
        <dbReference type="ChEBI" id="CHEBI:15378"/>
        <dbReference type="ChEBI" id="CHEBI:30864"/>
        <dbReference type="ChEBI" id="CHEBI:32814"/>
        <dbReference type="EC" id="3.5.2.3"/>
    </reaction>
</comment>
<dbReference type="InterPro" id="IPR024403">
    <property type="entry name" value="DHOase_cat"/>
</dbReference>
<comment type="similarity">
    <text evidence="2 7">Belongs to the metallo-dependent hydrolases superfamily. DHOase family. Class I DHOase subfamily.</text>
</comment>
<dbReference type="GO" id="GO:0005737">
    <property type="term" value="C:cytoplasm"/>
    <property type="evidence" value="ECO:0007669"/>
    <property type="project" value="TreeGrafter"/>
</dbReference>
<dbReference type="GO" id="GO:0008270">
    <property type="term" value="F:zinc ion binding"/>
    <property type="evidence" value="ECO:0007669"/>
    <property type="project" value="UniProtKB-UniRule"/>
</dbReference>
<feature type="binding site" evidence="7">
    <location>
        <position position="150"/>
    </location>
    <ligand>
        <name>Zn(2+)</name>
        <dbReference type="ChEBI" id="CHEBI:29105"/>
        <label>1</label>
    </ligand>
</feature>
<dbReference type="RefSeq" id="WP_056960516.1">
    <property type="nucleotide sequence ID" value="NZ_AYYN01000176.1"/>
</dbReference>
<feature type="binding site" evidence="7">
    <location>
        <position position="60"/>
    </location>
    <ligand>
        <name>Zn(2+)</name>
        <dbReference type="ChEBI" id="CHEBI:29105"/>
        <label>1</label>
    </ligand>
</feature>
<organism evidence="10 11">
    <name type="scientific">Ligilactobacillus murinus DSM 20452 = NBRC 14221</name>
    <dbReference type="NCBI Taxonomy" id="1423772"/>
    <lineage>
        <taxon>Bacteria</taxon>
        <taxon>Bacillati</taxon>
        <taxon>Bacillota</taxon>
        <taxon>Bacilli</taxon>
        <taxon>Lactobacillales</taxon>
        <taxon>Lactobacillaceae</taxon>
        <taxon>Ligilactobacillus</taxon>
    </lineage>
</organism>
<dbReference type="Gene3D" id="3.20.20.140">
    <property type="entry name" value="Metal-dependent hydrolases"/>
    <property type="match status" value="1"/>
</dbReference>
<feature type="binding site" evidence="7">
    <location>
        <position position="276"/>
    </location>
    <ligand>
        <name>substrate</name>
    </ligand>
</feature>
<feature type="binding site" evidence="7">
    <location>
        <begin position="321"/>
        <end position="322"/>
    </location>
    <ligand>
        <name>substrate</name>
    </ligand>
</feature>
<comment type="pathway">
    <text evidence="7">Pyrimidine metabolism; UMP biosynthesis via de novo pathway; (S)-dihydroorotate from bicarbonate: step 3/3.</text>
</comment>
<dbReference type="Gene3D" id="2.30.40.10">
    <property type="entry name" value="Urease, subunit C, domain 1"/>
    <property type="match status" value="1"/>
</dbReference>
<proteinExistence type="inferred from homology"/>
<keyword evidence="5 7" id="KW-0862">Zinc</keyword>
<evidence type="ECO:0000256" key="4">
    <source>
        <dbReference type="ARBA" id="ARBA00022801"/>
    </source>
</evidence>
<feature type="binding site" evidence="7">
    <location>
        <position position="307"/>
    </location>
    <ligand>
        <name>substrate</name>
    </ligand>
</feature>
<dbReference type="SUPFAM" id="SSF51556">
    <property type="entry name" value="Metallo-dependent hydrolases"/>
    <property type="match status" value="1"/>
</dbReference>
<dbReference type="SUPFAM" id="SSF51338">
    <property type="entry name" value="Composite domain of metallo-dependent hydrolases"/>
    <property type="match status" value="1"/>
</dbReference>
<dbReference type="InterPro" id="IPR032466">
    <property type="entry name" value="Metal_Hydrolase"/>
</dbReference>
<dbReference type="InterPro" id="IPR011059">
    <property type="entry name" value="Metal-dep_hydrolase_composite"/>
</dbReference>
<sequence length="425" mass="45536">MKLLLKNGTVYQAGKLLKNDLLVENGVITALGTELKADSAQVIDVTDKLVAPGLVDVHVHYREPGFTHKETIKTGSLAAAHGGYTTVCAMPNLDPVPDTPAKVTAQVALNAADGVVKIKQYGAITAGLKSDELLDYAGMKAAGAFAFSNDGCGVQTAGTMYQAMLAAKKLDVALVAHVEDNSLLFGGVMNAGKKAKELGLPGILGISESSQIARDLLLAKETGVHYHVCHVSTKESVELIRIAKKHGINVTCEVSPHHLLLSEDDIVKNDGFYKMNPPLRTNEDQQALLTGILDGTIDMIATDHAPHSIDEKTGDMRTAAFGITGSETAFALLYTQLVKQQQVLTLEQLLELMSKNPAEAFKFEAGSIFAGAKADLAVFDLKHETTITEADYFSMGKNTPFTGERVFGQTYLTMVDGNVVYQKED</sequence>
<evidence type="ECO:0000259" key="9">
    <source>
        <dbReference type="Pfam" id="PF12890"/>
    </source>
</evidence>
<dbReference type="GO" id="GO:0006145">
    <property type="term" value="P:purine nucleobase catabolic process"/>
    <property type="evidence" value="ECO:0007669"/>
    <property type="project" value="TreeGrafter"/>
</dbReference>
<evidence type="ECO:0000256" key="6">
    <source>
        <dbReference type="ARBA" id="ARBA00022975"/>
    </source>
</evidence>
<evidence type="ECO:0000313" key="11">
    <source>
        <dbReference type="Proteomes" id="UP000051612"/>
    </source>
</evidence>
<feature type="active site" evidence="7">
    <location>
        <position position="303"/>
    </location>
</feature>
<feature type="binding site" evidence="7">
    <location>
        <position position="92"/>
    </location>
    <ligand>
        <name>substrate</name>
    </ligand>
</feature>
<dbReference type="PANTHER" id="PTHR43668">
    <property type="entry name" value="ALLANTOINASE"/>
    <property type="match status" value="1"/>
</dbReference>
<dbReference type="GO" id="GO:0044205">
    <property type="term" value="P:'de novo' UMP biosynthetic process"/>
    <property type="evidence" value="ECO:0007669"/>
    <property type="project" value="UniProtKB-UniRule"/>
</dbReference>
<protein>
    <recommendedName>
        <fullName evidence="7">Dihydroorotase</fullName>
        <shortName evidence="7">DHOase</shortName>
        <ecNumber evidence="7">3.5.2.3</ecNumber>
    </recommendedName>
</protein>
<dbReference type="InterPro" id="IPR013108">
    <property type="entry name" value="Amidohydro_3"/>
</dbReference>
<evidence type="ECO:0000256" key="7">
    <source>
        <dbReference type="HAMAP-Rule" id="MF_00220"/>
    </source>
</evidence>
<feature type="domain" description="Dihydroorotase catalytic" evidence="9">
    <location>
        <begin position="48"/>
        <end position="236"/>
    </location>
</feature>
<dbReference type="PANTHER" id="PTHR43668:SF2">
    <property type="entry name" value="ALLANTOINASE"/>
    <property type="match status" value="1"/>
</dbReference>
<evidence type="ECO:0000259" key="8">
    <source>
        <dbReference type="Pfam" id="PF07969"/>
    </source>
</evidence>
<dbReference type="NCBIfam" id="NF006837">
    <property type="entry name" value="PRK09357.1-2"/>
    <property type="match status" value="1"/>
</dbReference>
<reference evidence="10 11" key="1">
    <citation type="journal article" date="2015" name="Genome Announc.">
        <title>Expanding the biotechnology potential of lactobacilli through comparative genomics of 213 strains and associated genera.</title>
        <authorList>
            <person name="Sun Z."/>
            <person name="Harris H.M."/>
            <person name="McCann A."/>
            <person name="Guo C."/>
            <person name="Argimon S."/>
            <person name="Zhang W."/>
            <person name="Yang X."/>
            <person name="Jeffery I.B."/>
            <person name="Cooney J.C."/>
            <person name="Kagawa T.F."/>
            <person name="Liu W."/>
            <person name="Song Y."/>
            <person name="Salvetti E."/>
            <person name="Wrobel A."/>
            <person name="Rasinkangas P."/>
            <person name="Parkhill J."/>
            <person name="Rea M.C."/>
            <person name="O'Sullivan O."/>
            <person name="Ritari J."/>
            <person name="Douillard F.P."/>
            <person name="Paul Ross R."/>
            <person name="Yang R."/>
            <person name="Briner A.E."/>
            <person name="Felis G.E."/>
            <person name="de Vos W.M."/>
            <person name="Barrangou R."/>
            <person name="Klaenhammer T.R."/>
            <person name="Caufield P.W."/>
            <person name="Cui Y."/>
            <person name="Zhang H."/>
            <person name="O'Toole P.W."/>
        </authorList>
    </citation>
    <scope>NUCLEOTIDE SEQUENCE [LARGE SCALE GENOMIC DNA]</scope>
    <source>
        <strain evidence="10 11">DSM 20452</strain>
    </source>
</reference>
<dbReference type="CDD" id="cd01317">
    <property type="entry name" value="DHOase_IIa"/>
    <property type="match status" value="1"/>
</dbReference>
<dbReference type="NCBIfam" id="TIGR00857">
    <property type="entry name" value="pyrC_multi"/>
    <property type="match status" value="1"/>
</dbReference>
<name>A0A0R2ASD9_9LACO</name>
<dbReference type="EMBL" id="AYYN01000176">
    <property type="protein sequence ID" value="KRM70286.1"/>
    <property type="molecule type" value="Genomic_DNA"/>
</dbReference>
<comment type="caution">
    <text evidence="10">The sequence shown here is derived from an EMBL/GenBank/DDBJ whole genome shotgun (WGS) entry which is preliminary data.</text>
</comment>
<keyword evidence="3 7" id="KW-0479">Metal-binding</keyword>
<dbReference type="Proteomes" id="UP000051612">
    <property type="component" value="Unassembled WGS sequence"/>
</dbReference>
<dbReference type="Pfam" id="PF07969">
    <property type="entry name" value="Amidohydro_3"/>
    <property type="match status" value="1"/>
</dbReference>
<dbReference type="GO" id="GO:0004038">
    <property type="term" value="F:allantoinase activity"/>
    <property type="evidence" value="ECO:0007669"/>
    <property type="project" value="TreeGrafter"/>
</dbReference>
<dbReference type="InterPro" id="IPR050138">
    <property type="entry name" value="DHOase/Allantoinase_Hydrolase"/>
</dbReference>
<keyword evidence="4 7" id="KW-0378">Hydrolase</keyword>
<dbReference type="PROSITE" id="PS00483">
    <property type="entry name" value="DIHYDROOROTASE_2"/>
    <property type="match status" value="1"/>
</dbReference>
<dbReference type="Pfam" id="PF12890">
    <property type="entry name" value="DHOase"/>
    <property type="match status" value="1"/>
</dbReference>
<dbReference type="InterPro" id="IPR004722">
    <property type="entry name" value="DHOase"/>
</dbReference>
<feature type="binding site" evidence="7">
    <location>
        <position position="303"/>
    </location>
    <ligand>
        <name>Zn(2+)</name>
        <dbReference type="ChEBI" id="CHEBI:29105"/>
        <label>1</label>
    </ligand>
</feature>
<evidence type="ECO:0000256" key="5">
    <source>
        <dbReference type="ARBA" id="ARBA00022833"/>
    </source>
</evidence>
<accession>A0A0R2ASD9</accession>
<dbReference type="GO" id="GO:0004151">
    <property type="term" value="F:dihydroorotase activity"/>
    <property type="evidence" value="ECO:0007669"/>
    <property type="project" value="UniProtKB-UniRule"/>
</dbReference>
<dbReference type="HAMAP" id="MF_00220_B">
    <property type="entry name" value="PyrC_classI_B"/>
    <property type="match status" value="1"/>
</dbReference>
<dbReference type="PATRIC" id="fig|1423772.3.peg.1936"/>
<feature type="binding site" evidence="7">
    <location>
        <position position="150"/>
    </location>
    <ligand>
        <name>Zn(2+)</name>
        <dbReference type="ChEBI" id="CHEBI:29105"/>
        <label>2</label>
    </ligand>
</feature>
<dbReference type="UniPathway" id="UPA00070">
    <property type="reaction ID" value="UER00117"/>
</dbReference>